<organism evidence="4 5">
    <name type="scientific">Galdieria sulphuraria</name>
    <name type="common">Red alga</name>
    <dbReference type="NCBI Taxonomy" id="130081"/>
    <lineage>
        <taxon>Eukaryota</taxon>
        <taxon>Rhodophyta</taxon>
        <taxon>Bangiophyceae</taxon>
        <taxon>Galdieriales</taxon>
        <taxon>Galdieriaceae</taxon>
        <taxon>Galdieria</taxon>
    </lineage>
</organism>
<dbReference type="Pfam" id="PF23469">
    <property type="entry name" value="KH_12"/>
    <property type="match status" value="1"/>
</dbReference>
<dbReference type="InterPro" id="IPR047889">
    <property type="entry name" value="KHDC4_KH-I_second"/>
</dbReference>
<evidence type="ECO:0000313" key="4">
    <source>
        <dbReference type="EMBL" id="EME27361.1"/>
    </source>
</evidence>
<dbReference type="Proteomes" id="UP000030680">
    <property type="component" value="Unassembled WGS sequence"/>
</dbReference>
<dbReference type="PANTHER" id="PTHR15744">
    <property type="entry name" value="BLOM7"/>
    <property type="match status" value="1"/>
</dbReference>
<protein>
    <recommendedName>
        <fullName evidence="6">KH domain-containing protein</fullName>
    </recommendedName>
</protein>
<dbReference type="PANTHER" id="PTHR15744:SF0">
    <property type="entry name" value="KH HOMOLOGY DOMAIN-CONTAINING PROTEIN 4"/>
    <property type="match status" value="1"/>
</dbReference>
<evidence type="ECO:0000256" key="1">
    <source>
        <dbReference type="SAM" id="MobiDB-lite"/>
    </source>
</evidence>
<feature type="domain" description="ATP-dependent RNA helicase PRP5/DDX46/KHDC4 KH" evidence="3">
    <location>
        <begin position="59"/>
        <end position="146"/>
    </location>
</feature>
<dbReference type="InterPro" id="IPR036612">
    <property type="entry name" value="KH_dom_type_1_sf"/>
</dbReference>
<dbReference type="CDD" id="cd22386">
    <property type="entry name" value="KH-I_KHDC4_rpt2"/>
    <property type="match status" value="1"/>
</dbReference>
<name>M2VVW8_GALSU</name>
<dbReference type="GO" id="GO:0005634">
    <property type="term" value="C:nucleus"/>
    <property type="evidence" value="ECO:0007669"/>
    <property type="project" value="InterPro"/>
</dbReference>
<evidence type="ECO:0000259" key="2">
    <source>
        <dbReference type="Pfam" id="PF22675"/>
    </source>
</evidence>
<dbReference type="STRING" id="130081.M2VVW8"/>
<feature type="compositionally biased region" description="Basic and acidic residues" evidence="1">
    <location>
        <begin position="1"/>
        <end position="15"/>
    </location>
</feature>
<dbReference type="EMBL" id="KB454533">
    <property type="protein sequence ID" value="EME27361.1"/>
    <property type="molecule type" value="Genomic_DNA"/>
</dbReference>
<dbReference type="InterPro" id="IPR056149">
    <property type="entry name" value="PRP5/DDX46/KHDC4_KH"/>
</dbReference>
<dbReference type="KEGG" id="gsl:Gasu_50900"/>
<feature type="region of interest" description="Disordered" evidence="1">
    <location>
        <begin position="315"/>
        <end position="392"/>
    </location>
</feature>
<dbReference type="Pfam" id="PF22675">
    <property type="entry name" value="KH-I_KHDC4-BBP"/>
    <property type="match status" value="1"/>
</dbReference>
<dbReference type="Gene3D" id="3.30.1370.10">
    <property type="entry name" value="K Homology domain, type 1"/>
    <property type="match status" value="1"/>
</dbReference>
<dbReference type="SUPFAM" id="SSF54791">
    <property type="entry name" value="Eukaryotic type KH-domain (KH-domain type I)"/>
    <property type="match status" value="1"/>
</dbReference>
<dbReference type="AlphaFoldDB" id="M2VVW8"/>
<keyword evidence="5" id="KW-1185">Reference proteome</keyword>
<dbReference type="RefSeq" id="XP_005703881.1">
    <property type="nucleotide sequence ID" value="XM_005703824.1"/>
</dbReference>
<feature type="compositionally biased region" description="Basic and acidic residues" evidence="1">
    <location>
        <begin position="354"/>
        <end position="363"/>
    </location>
</feature>
<gene>
    <name evidence="4" type="ORF">Gasu_50900</name>
</gene>
<sequence>MDNVDSSKKSKWDDKIESEEDEAKRKAAEAARRLNESLLARGLTKEGQETTGVSHEAVVDINDSSQRRYILHSGTLRSYESQFGVAIVPRGRYYAPDEKPDLADFRGPDSEKPLFLLITGSDAGAVQSAKEALEEAASGVTPVLRSSHPGLGSEGHKRDRLYEKIVTNMDFETAGRPFRLIERLKGPDLSYIKYIEQETNCRVYLRGKGADRNSAAANNATTEEPLYFHIQATDERSMQEAKALVEDLLDAIRLEYEKACASHVAAIQAYQNQALIADPYLLGVENNIGNFSSLAPFGAPYSANHSFLGTTAVNGTTHLEDSLPPPPPPPPPPLVEDTQFPPPPPPPPPPTFHETNEWSKDFVGDPLSSLPRNVSMHETSSDLESYHAVPPPPPSKISKICFAADKKLGTSRRCFDYKE</sequence>
<dbReference type="GeneID" id="17086276"/>
<accession>M2VVW8</accession>
<feature type="compositionally biased region" description="Pro residues" evidence="1">
    <location>
        <begin position="323"/>
        <end position="351"/>
    </location>
</feature>
<evidence type="ECO:0000259" key="3">
    <source>
        <dbReference type="Pfam" id="PF23469"/>
    </source>
</evidence>
<evidence type="ECO:0008006" key="6">
    <source>
        <dbReference type="Google" id="ProtNLM"/>
    </source>
</evidence>
<proteinExistence type="predicted"/>
<dbReference type="OrthoDB" id="397265at2759"/>
<evidence type="ECO:0000313" key="5">
    <source>
        <dbReference type="Proteomes" id="UP000030680"/>
    </source>
</evidence>
<feature type="region of interest" description="Disordered" evidence="1">
    <location>
        <begin position="1"/>
        <end position="29"/>
    </location>
</feature>
<dbReference type="eggNOG" id="KOG1960">
    <property type="taxonomic scope" value="Eukaryota"/>
</dbReference>
<dbReference type="InterPro" id="IPR055256">
    <property type="entry name" value="KH_1_KHDC4/BBP-like"/>
</dbReference>
<feature type="domain" description="KHDC4/BBP-like KH-domain type I" evidence="2">
    <location>
        <begin position="177"/>
        <end position="250"/>
    </location>
</feature>
<dbReference type="Gramene" id="EME27361">
    <property type="protein sequence ID" value="EME27361"/>
    <property type="gene ID" value="Gasu_50900"/>
</dbReference>
<reference evidence="5" key="1">
    <citation type="journal article" date="2013" name="Science">
        <title>Gene transfer from bacteria and archaea facilitated evolution of an extremophilic eukaryote.</title>
        <authorList>
            <person name="Schonknecht G."/>
            <person name="Chen W.H."/>
            <person name="Ternes C.M."/>
            <person name="Barbier G.G."/>
            <person name="Shrestha R.P."/>
            <person name="Stanke M."/>
            <person name="Brautigam A."/>
            <person name="Baker B.J."/>
            <person name="Banfield J.F."/>
            <person name="Garavito R.M."/>
            <person name="Carr K."/>
            <person name="Wilkerson C."/>
            <person name="Rensing S.A."/>
            <person name="Gagneul D."/>
            <person name="Dickenson N.E."/>
            <person name="Oesterhelt C."/>
            <person name="Lercher M.J."/>
            <person name="Weber A.P."/>
        </authorList>
    </citation>
    <scope>NUCLEOTIDE SEQUENCE [LARGE SCALE GENOMIC DNA]</scope>
    <source>
        <strain evidence="5">074W</strain>
    </source>
</reference>
<dbReference type="GO" id="GO:0003723">
    <property type="term" value="F:RNA binding"/>
    <property type="evidence" value="ECO:0007669"/>
    <property type="project" value="InterPro"/>
</dbReference>
<dbReference type="InterPro" id="IPR031121">
    <property type="entry name" value="RIK/BLOM7"/>
</dbReference>